<dbReference type="InterPro" id="IPR036279">
    <property type="entry name" value="5-3_exonuclease_C_sf"/>
</dbReference>
<dbReference type="GO" id="GO:0003677">
    <property type="term" value="F:DNA binding"/>
    <property type="evidence" value="ECO:0007669"/>
    <property type="project" value="UniProtKB-KW"/>
</dbReference>
<dbReference type="InterPro" id="IPR029060">
    <property type="entry name" value="PIN-like_dom_sf"/>
</dbReference>
<dbReference type="OrthoDB" id="9806424at2"/>
<keyword evidence="2" id="KW-0378">Hydrolase</keyword>
<dbReference type="Gene3D" id="1.10.150.20">
    <property type="entry name" value="5' to 3' exonuclease, C-terminal subdomain"/>
    <property type="match status" value="1"/>
</dbReference>
<dbReference type="HOGENOM" id="CLU_004675_1_5_14"/>
<dbReference type="Gene3D" id="3.40.50.1010">
    <property type="entry name" value="5'-nuclease"/>
    <property type="match status" value="1"/>
</dbReference>
<protein>
    <recommendedName>
        <fullName evidence="5">5'-3' exonuclease</fullName>
    </recommendedName>
</protein>
<proteinExistence type="predicted"/>
<feature type="domain" description="5'-3' exonuclease" evidence="6">
    <location>
        <begin position="9"/>
        <end position="272"/>
    </location>
</feature>
<dbReference type="Pfam" id="PF01367">
    <property type="entry name" value="5_3_exonuc"/>
    <property type="match status" value="1"/>
</dbReference>
<dbReference type="KEGG" id="scq:SCULI_v1c00630"/>
<dbReference type="GO" id="GO:0017108">
    <property type="term" value="F:5'-flap endonuclease activity"/>
    <property type="evidence" value="ECO:0007669"/>
    <property type="project" value="InterPro"/>
</dbReference>
<dbReference type="AlphaFoldDB" id="W6AFD7"/>
<evidence type="ECO:0000256" key="4">
    <source>
        <dbReference type="ARBA" id="ARBA00049957"/>
    </source>
</evidence>
<evidence type="ECO:0000259" key="6">
    <source>
        <dbReference type="SMART" id="SM00475"/>
    </source>
</evidence>
<dbReference type="CDD" id="cd09859">
    <property type="entry name" value="PIN_53EXO"/>
    <property type="match status" value="1"/>
</dbReference>
<reference evidence="7 8" key="1">
    <citation type="journal article" date="2014" name="Genome Biol. Evol.">
        <title>Molecular evolution of the substrate utilization strategies and putative virulence factors in mosquito-associated Spiroplasma species.</title>
        <authorList>
            <person name="Chang T.H."/>
            <person name="Lo W.S."/>
            <person name="Ku C."/>
            <person name="Chen L.L."/>
            <person name="Kuo C.H."/>
        </authorList>
    </citation>
    <scope>NUCLEOTIDE SEQUENCE [LARGE SCALE GENOMIC DNA]</scope>
    <source>
        <strain evidence="7">AES-1</strain>
    </source>
</reference>
<dbReference type="PANTHER" id="PTHR42646">
    <property type="entry name" value="FLAP ENDONUCLEASE XNI"/>
    <property type="match status" value="1"/>
</dbReference>
<dbReference type="SMART" id="SM00279">
    <property type="entry name" value="HhH2"/>
    <property type="match status" value="1"/>
</dbReference>
<accession>W6AFD7</accession>
<dbReference type="Pfam" id="PF02739">
    <property type="entry name" value="5_3_exonuc_N"/>
    <property type="match status" value="1"/>
</dbReference>
<dbReference type="PATRIC" id="fig|1276246.3.peg.61"/>
<evidence type="ECO:0000313" key="7">
    <source>
        <dbReference type="EMBL" id="AHI52404.1"/>
    </source>
</evidence>
<dbReference type="InterPro" id="IPR020046">
    <property type="entry name" value="5-3_exonucl_a-hlix_arch_N"/>
</dbReference>
<evidence type="ECO:0000256" key="2">
    <source>
        <dbReference type="ARBA" id="ARBA00022801"/>
    </source>
</evidence>
<evidence type="ECO:0000313" key="8">
    <source>
        <dbReference type="Proteomes" id="UP000019267"/>
    </source>
</evidence>
<evidence type="ECO:0000256" key="1">
    <source>
        <dbReference type="ARBA" id="ARBA00022722"/>
    </source>
</evidence>
<dbReference type="SUPFAM" id="SSF88723">
    <property type="entry name" value="PIN domain-like"/>
    <property type="match status" value="1"/>
</dbReference>
<sequence>MDIQQELKKKIVIVDGYHLLHKGYYGSLKRKKVAVNRDGVLINAVYVFVAKIHEMIESNEYHTIIVTFDVGKECWRKELYPAYKATRKETPCDLIPQMQLVRDFLTSANIPWYEKCQYEGDDIMGTVARVAVKLGYRVDIISNDKDTYQLVSKDVCVISQQSKKTSREVITEKEVFKRFGCKPCQIPDMKSLIGDHSDNIKGVKGMHYNTAIKLIEKYGCVENIFENLDDFTIDHREKLLRAKEQILLNKKIAKILKNVSIGRINFKPLRVNYIRFMGFLKREKMWAFTRIIENKVLNQIDERKKRLDGLEELKHEYILKD</sequence>
<dbReference type="Proteomes" id="UP000019267">
    <property type="component" value="Chromosome"/>
</dbReference>
<dbReference type="CDD" id="cd09898">
    <property type="entry name" value="H3TH_53EXO"/>
    <property type="match status" value="1"/>
</dbReference>
<dbReference type="InterPro" id="IPR002421">
    <property type="entry name" value="5-3_exonuclease"/>
</dbReference>
<organism evidence="7 8">
    <name type="scientific">Spiroplasma culicicola AES-1</name>
    <dbReference type="NCBI Taxonomy" id="1276246"/>
    <lineage>
        <taxon>Bacteria</taxon>
        <taxon>Bacillati</taxon>
        <taxon>Mycoplasmatota</taxon>
        <taxon>Mollicutes</taxon>
        <taxon>Entomoplasmatales</taxon>
        <taxon>Spiroplasmataceae</taxon>
        <taxon>Spiroplasma</taxon>
    </lineage>
</organism>
<dbReference type="SUPFAM" id="SSF47807">
    <property type="entry name" value="5' to 3' exonuclease, C-terminal subdomain"/>
    <property type="match status" value="1"/>
</dbReference>
<keyword evidence="1" id="KW-0540">Nuclease</keyword>
<dbReference type="SMART" id="SM00475">
    <property type="entry name" value="53EXOc"/>
    <property type="match status" value="1"/>
</dbReference>
<dbReference type="STRING" id="1276246.SCULI_v1c00630"/>
<gene>
    <name evidence="7" type="primary">polA1</name>
    <name evidence="7" type="ORF">SCULI_v1c00630</name>
</gene>
<dbReference type="InterPro" id="IPR008918">
    <property type="entry name" value="HhH2"/>
</dbReference>
<keyword evidence="8" id="KW-1185">Reference proteome</keyword>
<dbReference type="InterPro" id="IPR020045">
    <property type="entry name" value="DNA_polI_H3TH"/>
</dbReference>
<dbReference type="GO" id="GO:0008409">
    <property type="term" value="F:5'-3' exonuclease activity"/>
    <property type="evidence" value="ECO:0007669"/>
    <property type="project" value="InterPro"/>
</dbReference>
<keyword evidence="3" id="KW-0238">DNA-binding</keyword>
<evidence type="ECO:0000256" key="3">
    <source>
        <dbReference type="ARBA" id="ARBA00023125"/>
    </source>
</evidence>
<dbReference type="eggNOG" id="COG0258">
    <property type="taxonomic scope" value="Bacteria"/>
</dbReference>
<dbReference type="GO" id="GO:0033567">
    <property type="term" value="P:DNA replication, Okazaki fragment processing"/>
    <property type="evidence" value="ECO:0007669"/>
    <property type="project" value="InterPro"/>
</dbReference>
<evidence type="ECO:0000256" key="5">
    <source>
        <dbReference type="ARBA" id="ARBA00050026"/>
    </source>
</evidence>
<dbReference type="EMBL" id="CP006681">
    <property type="protein sequence ID" value="AHI52404.1"/>
    <property type="molecule type" value="Genomic_DNA"/>
</dbReference>
<dbReference type="PANTHER" id="PTHR42646:SF2">
    <property type="entry name" value="5'-3' EXONUCLEASE FAMILY PROTEIN"/>
    <property type="match status" value="1"/>
</dbReference>
<comment type="function">
    <text evidence="4">5'-3' exonuclease acting preferentially on double-stranded DNA.</text>
</comment>
<name>W6AFD7_9MOLU</name>
<dbReference type="RefSeq" id="WP_025362650.1">
    <property type="nucleotide sequence ID" value="NZ_CP006681.1"/>
</dbReference>
<dbReference type="InterPro" id="IPR038969">
    <property type="entry name" value="FEN"/>
</dbReference>